<dbReference type="AlphaFoldDB" id="T1BCP7"/>
<feature type="non-terminal residue" evidence="1">
    <location>
        <position position="59"/>
    </location>
</feature>
<accession>T1BCP7</accession>
<reference evidence="1" key="2">
    <citation type="journal article" date="2014" name="ISME J.">
        <title>Microbial stratification in low pH oxic and suboxic macroscopic growths along an acid mine drainage.</title>
        <authorList>
            <person name="Mendez-Garcia C."/>
            <person name="Mesa V."/>
            <person name="Sprenger R.R."/>
            <person name="Richter M."/>
            <person name="Diez M.S."/>
            <person name="Solano J."/>
            <person name="Bargiela R."/>
            <person name="Golyshina O.V."/>
            <person name="Manteca A."/>
            <person name="Ramos J.L."/>
            <person name="Gallego J.R."/>
            <person name="Llorente I."/>
            <person name="Martins Dos Santos V.A."/>
            <person name="Jensen O.N."/>
            <person name="Pelaez A.I."/>
            <person name="Sanchez J."/>
            <person name="Ferrer M."/>
        </authorList>
    </citation>
    <scope>NUCLEOTIDE SEQUENCE</scope>
</reference>
<sequence>MHSRTVREMREYLREMKDERKKFLHSLGIKLNVPPMEGEVWVRLTALGGHREVGRSATL</sequence>
<reference evidence="1" key="1">
    <citation type="submission" date="2013-08" db="EMBL/GenBank/DDBJ databases">
        <authorList>
            <person name="Mendez C."/>
            <person name="Richter M."/>
            <person name="Ferrer M."/>
            <person name="Sanchez J."/>
        </authorList>
    </citation>
    <scope>NUCLEOTIDE SEQUENCE</scope>
</reference>
<name>T1BCP7_9ZZZZ</name>
<proteinExistence type="predicted"/>
<dbReference type="EMBL" id="AUZX01009747">
    <property type="protein sequence ID" value="EQD50804.1"/>
    <property type="molecule type" value="Genomic_DNA"/>
</dbReference>
<organism evidence="1">
    <name type="scientific">mine drainage metagenome</name>
    <dbReference type="NCBI Taxonomy" id="410659"/>
    <lineage>
        <taxon>unclassified sequences</taxon>
        <taxon>metagenomes</taxon>
        <taxon>ecological metagenomes</taxon>
    </lineage>
</organism>
<protein>
    <submittedName>
        <fullName evidence="1">Metal-dependent RNase</fullName>
    </submittedName>
</protein>
<evidence type="ECO:0000313" key="1">
    <source>
        <dbReference type="EMBL" id="EQD50804.1"/>
    </source>
</evidence>
<gene>
    <name evidence="1" type="ORF">B1A_13330</name>
</gene>
<comment type="caution">
    <text evidence="1">The sequence shown here is derived from an EMBL/GenBank/DDBJ whole genome shotgun (WGS) entry which is preliminary data.</text>
</comment>